<dbReference type="InterPro" id="IPR036390">
    <property type="entry name" value="WH_DNA-bd_sf"/>
</dbReference>
<dbReference type="Proteomes" id="UP000014216">
    <property type="component" value="Unassembled WGS sequence"/>
</dbReference>
<accession>S0G5I1</accession>
<dbReference type="InterPro" id="IPR010248">
    <property type="entry name" value="His_ut_repres"/>
</dbReference>
<comment type="caution">
    <text evidence="6">The sequence shown here is derived from an EMBL/GenBank/DDBJ whole genome shotgun (WGS) entry which is preliminary data.</text>
</comment>
<dbReference type="SMART" id="SM00345">
    <property type="entry name" value="HTH_GNTR"/>
    <property type="match status" value="1"/>
</dbReference>
<keyword evidence="2" id="KW-0238">DNA-binding</keyword>
<dbReference type="SUPFAM" id="SSF46785">
    <property type="entry name" value="Winged helix' DNA-binding domain"/>
    <property type="match status" value="1"/>
</dbReference>
<evidence type="ECO:0000256" key="3">
    <source>
        <dbReference type="ARBA" id="ARBA00023163"/>
    </source>
</evidence>
<dbReference type="InterPro" id="IPR036388">
    <property type="entry name" value="WH-like_DNA-bd_sf"/>
</dbReference>
<evidence type="ECO:0000256" key="1">
    <source>
        <dbReference type="ARBA" id="ARBA00023015"/>
    </source>
</evidence>
<gene>
    <name evidence="6" type="primary">hutC</name>
    <name evidence="6" type="ORF">Dpo_4c00230</name>
</gene>
<dbReference type="GO" id="GO:0006547">
    <property type="term" value="P:L-histidine metabolic process"/>
    <property type="evidence" value="ECO:0007669"/>
    <property type="project" value="UniProtKB-UniRule"/>
</dbReference>
<evidence type="ECO:0000259" key="5">
    <source>
        <dbReference type="PROSITE" id="PS50949"/>
    </source>
</evidence>
<name>S0G5I1_9BACT</name>
<dbReference type="GO" id="GO:0045892">
    <property type="term" value="P:negative regulation of DNA-templated transcription"/>
    <property type="evidence" value="ECO:0007669"/>
    <property type="project" value="UniProtKB-UniRule"/>
</dbReference>
<feature type="domain" description="HTH gntR-type" evidence="5">
    <location>
        <begin position="8"/>
        <end position="76"/>
    </location>
</feature>
<evidence type="ECO:0000313" key="6">
    <source>
        <dbReference type="EMBL" id="EMS79476.1"/>
    </source>
</evidence>
<protein>
    <recommendedName>
        <fullName evidence="4">Histidine utilization repressor</fullName>
    </recommendedName>
</protein>
<evidence type="ECO:0000256" key="2">
    <source>
        <dbReference type="ARBA" id="ARBA00023125"/>
    </source>
</evidence>
<keyword evidence="3" id="KW-0804">Transcription</keyword>
<dbReference type="Pfam" id="PF07702">
    <property type="entry name" value="UTRA"/>
    <property type="match status" value="1"/>
</dbReference>
<dbReference type="PATRIC" id="fig|1286635.3.peg.2058"/>
<keyword evidence="7" id="KW-1185">Reference proteome</keyword>
<dbReference type="GO" id="GO:0003700">
    <property type="term" value="F:DNA-binding transcription factor activity"/>
    <property type="evidence" value="ECO:0007669"/>
    <property type="project" value="UniProtKB-UniRule"/>
</dbReference>
<reference evidence="6 7" key="1">
    <citation type="journal article" date="2013" name="Genome Announc.">
        <title>Draft Genome Sequence of Desulfotignum phosphitoxidans DSM 13687 Strain FiPS-3.</title>
        <authorList>
            <person name="Poehlein A."/>
            <person name="Daniel R."/>
            <person name="Simeonova D.D."/>
        </authorList>
    </citation>
    <scope>NUCLEOTIDE SEQUENCE [LARGE SCALE GENOMIC DNA]</scope>
    <source>
        <strain evidence="6 7">DSM 13687</strain>
    </source>
</reference>
<dbReference type="PANTHER" id="PTHR44846:SF16">
    <property type="entry name" value="TRANSCRIPTIONAL REGULATOR PHNF-RELATED"/>
    <property type="match status" value="1"/>
</dbReference>
<evidence type="ECO:0000313" key="7">
    <source>
        <dbReference type="Proteomes" id="UP000014216"/>
    </source>
</evidence>
<dbReference type="GO" id="GO:0003677">
    <property type="term" value="F:DNA binding"/>
    <property type="evidence" value="ECO:0007669"/>
    <property type="project" value="UniProtKB-UniRule"/>
</dbReference>
<dbReference type="NCBIfam" id="TIGR02018">
    <property type="entry name" value="his_ut_repres"/>
    <property type="match status" value="1"/>
</dbReference>
<dbReference type="Pfam" id="PF00392">
    <property type="entry name" value="GntR"/>
    <property type="match status" value="1"/>
</dbReference>
<dbReference type="SMART" id="SM00866">
    <property type="entry name" value="UTRA"/>
    <property type="match status" value="1"/>
</dbReference>
<dbReference type="EMBL" id="APJX01000004">
    <property type="protein sequence ID" value="EMS79476.1"/>
    <property type="molecule type" value="Genomic_DNA"/>
</dbReference>
<sequence>MEISSRPLALYEQIKQSLIREMDAGLLKPDDRVPSETQLSQSFNTSRMTANRALKELAEQGRIVRIQGVGTFVARPKPDAALLEIKSIAREIADWGGSHTCEVLLLAEESANKEIAARLNLMPGDTVFHSILLHKDRGVGVQYSERYINPAVAPDYLDQDYTRITPSDYLLETAPVQAAEHVIEAVRCPAHVLKHLRLDAAEPCLRLTRRTWSFDRVATYSTMISPGFRYQLKGTFNRRSIQ</sequence>
<dbReference type="PANTHER" id="PTHR44846">
    <property type="entry name" value="MANNOSYL-D-GLYCERATE TRANSPORT/METABOLISM SYSTEM REPRESSOR MNGR-RELATED"/>
    <property type="match status" value="1"/>
</dbReference>
<dbReference type="InterPro" id="IPR028978">
    <property type="entry name" value="Chorismate_lyase_/UTRA_dom_sf"/>
</dbReference>
<dbReference type="PROSITE" id="PS50949">
    <property type="entry name" value="HTH_GNTR"/>
    <property type="match status" value="1"/>
</dbReference>
<dbReference type="PRINTS" id="PR00035">
    <property type="entry name" value="HTHGNTR"/>
</dbReference>
<dbReference type="CDD" id="cd07377">
    <property type="entry name" value="WHTH_GntR"/>
    <property type="match status" value="1"/>
</dbReference>
<dbReference type="AlphaFoldDB" id="S0G5I1"/>
<keyword evidence="1" id="KW-0805">Transcription regulation</keyword>
<evidence type="ECO:0000256" key="4">
    <source>
        <dbReference type="NCBIfam" id="TIGR02018"/>
    </source>
</evidence>
<proteinExistence type="predicted"/>
<dbReference type="InterPro" id="IPR000524">
    <property type="entry name" value="Tscrpt_reg_HTH_GntR"/>
</dbReference>
<dbReference type="RefSeq" id="WP_006965712.1">
    <property type="nucleotide sequence ID" value="NZ_APJX01000004.1"/>
</dbReference>
<dbReference type="InterPro" id="IPR050679">
    <property type="entry name" value="Bact_HTH_transcr_reg"/>
</dbReference>
<dbReference type="InterPro" id="IPR011663">
    <property type="entry name" value="UTRA"/>
</dbReference>
<dbReference type="Gene3D" id="1.10.10.10">
    <property type="entry name" value="Winged helix-like DNA-binding domain superfamily/Winged helix DNA-binding domain"/>
    <property type="match status" value="1"/>
</dbReference>
<dbReference type="SUPFAM" id="SSF64288">
    <property type="entry name" value="Chorismate lyase-like"/>
    <property type="match status" value="1"/>
</dbReference>
<organism evidence="6 7">
    <name type="scientific">Desulfotignum phosphitoxidans DSM 13687</name>
    <dbReference type="NCBI Taxonomy" id="1286635"/>
    <lineage>
        <taxon>Bacteria</taxon>
        <taxon>Pseudomonadati</taxon>
        <taxon>Thermodesulfobacteriota</taxon>
        <taxon>Desulfobacteria</taxon>
        <taxon>Desulfobacterales</taxon>
        <taxon>Desulfobacteraceae</taxon>
        <taxon>Desulfotignum</taxon>
    </lineage>
</organism>
<dbReference type="OrthoDB" id="9808698at2"/>
<dbReference type="Gene3D" id="3.40.1410.10">
    <property type="entry name" value="Chorismate lyase-like"/>
    <property type="match status" value="1"/>
</dbReference>